<reference evidence="1" key="1">
    <citation type="submission" date="2021-01" db="EMBL/GenBank/DDBJ databases">
        <authorList>
            <person name="Bezrukov I."/>
        </authorList>
    </citation>
    <scope>NUCLEOTIDE SEQUENCE</scope>
</reference>
<accession>A0A8S1ZMZ4</accession>
<organism evidence="1 2">
    <name type="scientific">Arabidopsis arenosa</name>
    <name type="common">Sand rock-cress</name>
    <name type="synonym">Cardaminopsis arenosa</name>
    <dbReference type="NCBI Taxonomy" id="38785"/>
    <lineage>
        <taxon>Eukaryota</taxon>
        <taxon>Viridiplantae</taxon>
        <taxon>Streptophyta</taxon>
        <taxon>Embryophyta</taxon>
        <taxon>Tracheophyta</taxon>
        <taxon>Spermatophyta</taxon>
        <taxon>Magnoliopsida</taxon>
        <taxon>eudicotyledons</taxon>
        <taxon>Gunneridae</taxon>
        <taxon>Pentapetalae</taxon>
        <taxon>rosids</taxon>
        <taxon>malvids</taxon>
        <taxon>Brassicales</taxon>
        <taxon>Brassicaceae</taxon>
        <taxon>Camelineae</taxon>
        <taxon>Arabidopsis</taxon>
    </lineage>
</organism>
<keyword evidence="2" id="KW-1185">Reference proteome</keyword>
<name>A0A8S1ZMZ4_ARAAE</name>
<sequence>MQFLPQLVQNGAPYGGHRPSVVAKGFHIYDASGIEEYTGGTLRRVLLNGIGVPVEMASSLVVGAVETVTWEGRCDSRLCFRGWVSQGRGCRRGSIDYRCECDLSVNARVYLFSPKVEVSSRGRLRRESRAARADGGRRRIWGCLGGSPCFRSIRLGDPDVLRSPPHSTCVGGGGCSKSDEVKFSGWFSALISRGFVVWIPDGRSVGRRCSRSMTFEIEAEEPDFVESEDMGSIFVVSQRMR</sequence>
<dbReference type="AlphaFoldDB" id="A0A8S1ZMZ4"/>
<evidence type="ECO:0000313" key="2">
    <source>
        <dbReference type="Proteomes" id="UP000682877"/>
    </source>
</evidence>
<gene>
    <name evidence="1" type="ORF">AARE701A_LOCUS3759</name>
</gene>
<proteinExistence type="predicted"/>
<dbReference type="Proteomes" id="UP000682877">
    <property type="component" value="Chromosome 1"/>
</dbReference>
<protein>
    <submittedName>
        <fullName evidence="1">Uncharacterized protein</fullName>
    </submittedName>
</protein>
<evidence type="ECO:0000313" key="1">
    <source>
        <dbReference type="EMBL" id="CAE5960310.1"/>
    </source>
</evidence>
<dbReference type="EMBL" id="LR999451">
    <property type="protein sequence ID" value="CAE5960310.1"/>
    <property type="molecule type" value="Genomic_DNA"/>
</dbReference>